<keyword evidence="3" id="KW-1185">Reference proteome</keyword>
<dbReference type="InterPro" id="IPR006528">
    <property type="entry name" value="Phage_head_morphogenesis_dom"/>
</dbReference>
<dbReference type="OrthoDB" id="9813502at2"/>
<proteinExistence type="predicted"/>
<feature type="domain" description="Phage head morphogenesis" evidence="1">
    <location>
        <begin position="63"/>
        <end position="190"/>
    </location>
</feature>
<dbReference type="PATRIC" id="fig|1032488.3.peg.1694"/>
<accession>G4CJJ7</accession>
<evidence type="ECO:0000313" key="3">
    <source>
        <dbReference type="Proteomes" id="UP000003019"/>
    </source>
</evidence>
<dbReference type="NCBIfam" id="TIGR01641">
    <property type="entry name" value="phageSPP1_gp7"/>
    <property type="match status" value="1"/>
</dbReference>
<comment type="caution">
    <text evidence="2">The sequence shown here is derived from an EMBL/GenBank/DDBJ whole genome shotgun (WGS) entry which is preliminary data.</text>
</comment>
<organism evidence="2 3">
    <name type="scientific">Neisseria shayeganii 871</name>
    <dbReference type="NCBI Taxonomy" id="1032488"/>
    <lineage>
        <taxon>Bacteria</taxon>
        <taxon>Pseudomonadati</taxon>
        <taxon>Pseudomonadota</taxon>
        <taxon>Betaproteobacteria</taxon>
        <taxon>Neisseriales</taxon>
        <taxon>Neisseriaceae</taxon>
        <taxon>Neisseria</taxon>
    </lineage>
</organism>
<dbReference type="Pfam" id="PF04233">
    <property type="entry name" value="Phage_Mu_F"/>
    <property type="match status" value="1"/>
</dbReference>
<dbReference type="HOGENOM" id="CLU_044450_3_1_4"/>
<dbReference type="Proteomes" id="UP000003019">
    <property type="component" value="Unassembled WGS sequence"/>
</dbReference>
<dbReference type="RefSeq" id="WP_009119476.1">
    <property type="nucleotide sequence ID" value="NZ_JH164926.1"/>
</dbReference>
<sequence length="442" mass="49392">MSDIADKIDVSALFGLKPEAAIAHLRRKGLHIGWNWQDTLDEAHSRSFTIAKMTDMSLLADTRNAVVQAMESGGGGREFARTSKPQMQAKGWWGKQTVTNPYGDVQEVQLGSPRRLRTIYHTNRRTAVMAAQYQRMLEAVDTHPYWQYWAILDGRTRKHHAAMHGTVYAHDDPFWQYNYPPNGYNCRCTVKALSRRDAEAAGIEKSDLAAFDQYIGTDQSTGEIYRATRYATPIPQPKGYAPYGKLRHAQFAADAGFNGSPAASHLMDQLWLQKAVDALGQERALQAVTRDMAAEPRVRGFLAWVRTTQGMGYSQHRTYGVGILSARALARFQVAFPSERMGSPVVAYKDKLIAGKKVRRHEKAGNDLDMAAYEKIIRSFGQPDYELWDTRNRHLLLIYDMGGKAIKLAVNMTAEGAEVVSGFYVPMVAIRGAITGGEFVPL</sequence>
<protein>
    <submittedName>
        <fullName evidence="2">Prophage MuMc02 protein</fullName>
    </submittedName>
</protein>
<evidence type="ECO:0000313" key="2">
    <source>
        <dbReference type="EMBL" id="EGY52048.1"/>
    </source>
</evidence>
<evidence type="ECO:0000259" key="1">
    <source>
        <dbReference type="Pfam" id="PF04233"/>
    </source>
</evidence>
<gene>
    <name evidence="2" type="ORF">HMPREF9371_1787</name>
</gene>
<dbReference type="EMBL" id="AGAY01000061">
    <property type="protein sequence ID" value="EGY52048.1"/>
    <property type="molecule type" value="Genomic_DNA"/>
</dbReference>
<reference evidence="2 3" key="1">
    <citation type="submission" date="2011-05" db="EMBL/GenBank/DDBJ databases">
        <authorList>
            <person name="Muzny D."/>
            <person name="Qin X."/>
            <person name="Deng J."/>
            <person name="Jiang H."/>
            <person name="Liu Y."/>
            <person name="Qu J."/>
            <person name="Song X.-Z."/>
            <person name="Zhang L."/>
            <person name="Thornton R."/>
            <person name="Coyle M."/>
            <person name="Francisco L."/>
            <person name="Jackson L."/>
            <person name="Javaid M."/>
            <person name="Korchina V."/>
            <person name="Kovar C."/>
            <person name="Mata R."/>
            <person name="Mathew T."/>
            <person name="Ngo R."/>
            <person name="Nguyen L."/>
            <person name="Nguyen N."/>
            <person name="Okwuonu G."/>
            <person name="Ongeri F."/>
            <person name="Pham C."/>
            <person name="Simmons D."/>
            <person name="Wilczek-Boney K."/>
            <person name="Hale W."/>
            <person name="Jakkamsetti A."/>
            <person name="Pham P."/>
            <person name="Ruth R."/>
            <person name="San Lucas F."/>
            <person name="Warren J."/>
            <person name="Zhang J."/>
            <person name="Zhao Z."/>
            <person name="Zhou C."/>
            <person name="Zhu D."/>
            <person name="Lee S."/>
            <person name="Bess C."/>
            <person name="Blankenburg K."/>
            <person name="Forbes L."/>
            <person name="Fu Q."/>
            <person name="Gubbala S."/>
            <person name="Hirani K."/>
            <person name="Jayaseelan J.C."/>
            <person name="Lara F."/>
            <person name="Munidasa M."/>
            <person name="Palculict T."/>
            <person name="Patil S."/>
            <person name="Pu L.-L."/>
            <person name="Saada N."/>
            <person name="Tang L."/>
            <person name="Weissenberger G."/>
            <person name="Zhu Y."/>
            <person name="Hemphill L."/>
            <person name="Shang Y."/>
            <person name="Youmans B."/>
            <person name="Ayvaz T."/>
            <person name="Ross M."/>
            <person name="Santibanez J."/>
            <person name="Aqrawi P."/>
            <person name="Gross S."/>
            <person name="Joshi V."/>
            <person name="Fowler G."/>
            <person name="Nazareth L."/>
            <person name="Reid J."/>
            <person name="Worley K."/>
            <person name="Petrosino J."/>
            <person name="Highlander S."/>
            <person name="Gibbs R."/>
        </authorList>
    </citation>
    <scope>NUCLEOTIDE SEQUENCE [LARGE SCALE GENOMIC DNA]</scope>
    <source>
        <strain evidence="2 3">871</strain>
    </source>
</reference>
<dbReference type="STRING" id="1032488.HMPREF9371_1787"/>
<name>G4CJJ7_9NEIS</name>
<dbReference type="AlphaFoldDB" id="G4CJJ7"/>